<name>A0A918YCN7_9ACTN</name>
<reference evidence="1" key="2">
    <citation type="submission" date="2020-09" db="EMBL/GenBank/DDBJ databases">
        <authorList>
            <person name="Sun Q."/>
            <person name="Ohkuma M."/>
        </authorList>
    </citation>
    <scope>NUCLEOTIDE SEQUENCE</scope>
    <source>
        <strain evidence="1">JCM 4714</strain>
    </source>
</reference>
<keyword evidence="2" id="KW-1185">Reference proteome</keyword>
<evidence type="ECO:0000313" key="1">
    <source>
        <dbReference type="EMBL" id="GHD97605.1"/>
    </source>
</evidence>
<gene>
    <name evidence="1" type="ORF">GCM10010339_00550</name>
</gene>
<proteinExistence type="predicted"/>
<sequence length="78" mass="8336">MEGAAPQGRIQFRGGEMRVLCGMPHAGAPFCEVSLRLVRPSALLCGATPVGAVDARTRARRPRTRACTGPEFPRIEAC</sequence>
<reference evidence="1" key="1">
    <citation type="journal article" date="2014" name="Int. J. Syst. Evol. Microbiol.">
        <title>Complete genome sequence of Corynebacterium casei LMG S-19264T (=DSM 44701T), isolated from a smear-ripened cheese.</title>
        <authorList>
            <consortium name="US DOE Joint Genome Institute (JGI-PGF)"/>
            <person name="Walter F."/>
            <person name="Albersmeier A."/>
            <person name="Kalinowski J."/>
            <person name="Ruckert C."/>
        </authorList>
    </citation>
    <scope>NUCLEOTIDE SEQUENCE</scope>
    <source>
        <strain evidence="1">JCM 4714</strain>
    </source>
</reference>
<dbReference type="EMBL" id="BMVG01000001">
    <property type="protein sequence ID" value="GHD97605.1"/>
    <property type="molecule type" value="Genomic_DNA"/>
</dbReference>
<accession>A0A918YCN7</accession>
<comment type="caution">
    <text evidence="1">The sequence shown here is derived from an EMBL/GenBank/DDBJ whole genome shotgun (WGS) entry which is preliminary data.</text>
</comment>
<protein>
    <submittedName>
        <fullName evidence="1">Uncharacterized protein</fullName>
    </submittedName>
</protein>
<dbReference type="AlphaFoldDB" id="A0A918YCN7"/>
<evidence type="ECO:0000313" key="2">
    <source>
        <dbReference type="Proteomes" id="UP000655443"/>
    </source>
</evidence>
<dbReference type="Proteomes" id="UP000655443">
    <property type="component" value="Unassembled WGS sequence"/>
</dbReference>
<organism evidence="1 2">
    <name type="scientific">Streptomyces alanosinicus</name>
    <dbReference type="NCBI Taxonomy" id="68171"/>
    <lineage>
        <taxon>Bacteria</taxon>
        <taxon>Bacillati</taxon>
        <taxon>Actinomycetota</taxon>
        <taxon>Actinomycetes</taxon>
        <taxon>Kitasatosporales</taxon>
        <taxon>Streptomycetaceae</taxon>
        <taxon>Streptomyces</taxon>
    </lineage>
</organism>